<keyword evidence="4" id="KW-0479">Metal-binding</keyword>
<accession>A0A126QKS9</accession>
<evidence type="ECO:0000259" key="9">
    <source>
        <dbReference type="PROSITE" id="PS51379"/>
    </source>
</evidence>
<dbReference type="PROSITE" id="PS51379">
    <property type="entry name" value="4FE4S_FER_2"/>
    <property type="match status" value="4"/>
</dbReference>
<dbReference type="Pfam" id="PF00037">
    <property type="entry name" value="Fer4"/>
    <property type="match status" value="1"/>
</dbReference>
<comment type="cofactor">
    <cofactor evidence="1">
        <name>FAD</name>
        <dbReference type="ChEBI" id="CHEBI:57692"/>
    </cofactor>
</comment>
<evidence type="ECO:0000256" key="7">
    <source>
        <dbReference type="ARBA" id="ARBA00023004"/>
    </source>
</evidence>
<dbReference type="Gene3D" id="3.50.50.60">
    <property type="entry name" value="FAD/NAD(P)-binding domain"/>
    <property type="match status" value="1"/>
</dbReference>
<dbReference type="InterPro" id="IPR039650">
    <property type="entry name" value="HdrA-like"/>
</dbReference>
<keyword evidence="8" id="KW-0411">Iron-sulfur</keyword>
<keyword evidence="7" id="KW-0408">Iron</keyword>
<dbReference type="EMBL" id="CP014206">
    <property type="protein sequence ID" value="AMK09995.1"/>
    <property type="molecule type" value="Genomic_DNA"/>
</dbReference>
<keyword evidence="5" id="KW-0285">Flavoprotein</keyword>
<evidence type="ECO:0000256" key="3">
    <source>
        <dbReference type="ARBA" id="ARBA00022485"/>
    </source>
</evidence>
<dbReference type="Pfam" id="PF12831">
    <property type="entry name" value="FAD_oxidored"/>
    <property type="match status" value="1"/>
</dbReference>
<name>A0A126QKS9_9BACT</name>
<reference evidence="10 12" key="1">
    <citation type="journal article" date="2016" name="Front. Microbiol.">
        <title>Genome Sequence of the Piezophilic, Mesophilic Sulfate-Reducing Bacterium Desulfovibrio indicus J2T.</title>
        <authorList>
            <person name="Cao J."/>
            <person name="Maignien L."/>
            <person name="Shao Z."/>
            <person name="Alain K."/>
            <person name="Jebbar M."/>
        </authorList>
    </citation>
    <scope>NUCLEOTIDE SEQUENCE [LARGE SCALE GENOMIC DNA]</scope>
    <source>
        <strain evidence="10 12">J2</strain>
    </source>
</reference>
<evidence type="ECO:0000256" key="6">
    <source>
        <dbReference type="ARBA" id="ARBA00023002"/>
    </source>
</evidence>
<reference evidence="11 13" key="2">
    <citation type="submission" date="2019-03" db="EMBL/GenBank/DDBJ databases">
        <title>Genomic Encyclopedia of Type Strains, Phase IV (KMG-IV): sequencing the most valuable type-strain genomes for metagenomic binning, comparative biology and taxonomic classification.</title>
        <authorList>
            <person name="Goeker M."/>
        </authorList>
    </citation>
    <scope>NUCLEOTIDE SEQUENCE [LARGE SCALE GENOMIC DNA]</scope>
    <source>
        <strain evidence="11 13">DSM 101483</strain>
    </source>
</reference>
<protein>
    <submittedName>
        <fullName evidence="10 11">Disulfide reductase</fullName>
    </submittedName>
</protein>
<dbReference type="GO" id="GO:0046872">
    <property type="term" value="F:metal ion binding"/>
    <property type="evidence" value="ECO:0007669"/>
    <property type="project" value="UniProtKB-KW"/>
</dbReference>
<evidence type="ECO:0000313" key="11">
    <source>
        <dbReference type="EMBL" id="TDT87040.1"/>
    </source>
</evidence>
<feature type="domain" description="4Fe-4S ferredoxin-type" evidence="9">
    <location>
        <begin position="233"/>
        <end position="264"/>
    </location>
</feature>
<dbReference type="AlphaFoldDB" id="A0A126QKS9"/>
<dbReference type="Proteomes" id="UP000295506">
    <property type="component" value="Unassembled WGS sequence"/>
</dbReference>
<evidence type="ECO:0000256" key="5">
    <source>
        <dbReference type="ARBA" id="ARBA00022827"/>
    </source>
</evidence>
<dbReference type="InterPro" id="IPR017900">
    <property type="entry name" value="4Fe4S_Fe_S_CS"/>
</dbReference>
<dbReference type="PANTHER" id="PTHR43498">
    <property type="entry name" value="FERREDOXIN:COB-COM HETERODISULFIDE REDUCTASE SUBUNIT A"/>
    <property type="match status" value="1"/>
</dbReference>
<dbReference type="InterPro" id="IPR017896">
    <property type="entry name" value="4Fe4S_Fe-S-bd"/>
</dbReference>
<organism evidence="11 13">
    <name type="scientific">Pseudodesulfovibrio indicus</name>
    <dbReference type="NCBI Taxonomy" id="1716143"/>
    <lineage>
        <taxon>Bacteria</taxon>
        <taxon>Pseudomonadati</taxon>
        <taxon>Thermodesulfobacteriota</taxon>
        <taxon>Desulfovibrionia</taxon>
        <taxon>Desulfovibrionales</taxon>
        <taxon>Desulfovibrionaceae</taxon>
    </lineage>
</organism>
<proteinExistence type="inferred from homology"/>
<evidence type="ECO:0000256" key="4">
    <source>
        <dbReference type="ARBA" id="ARBA00022723"/>
    </source>
</evidence>
<evidence type="ECO:0000256" key="2">
    <source>
        <dbReference type="ARBA" id="ARBA00006561"/>
    </source>
</evidence>
<dbReference type="SUPFAM" id="SSF51905">
    <property type="entry name" value="FAD/NAD(P)-binding domain"/>
    <property type="match status" value="1"/>
</dbReference>
<keyword evidence="3" id="KW-0004">4Fe-4S</keyword>
<dbReference type="Gene3D" id="3.30.70.20">
    <property type="match status" value="2"/>
</dbReference>
<dbReference type="GO" id="GO:0016491">
    <property type="term" value="F:oxidoreductase activity"/>
    <property type="evidence" value="ECO:0007669"/>
    <property type="project" value="UniProtKB-KW"/>
</dbReference>
<dbReference type="Proteomes" id="UP000055611">
    <property type="component" value="Chromosome"/>
</dbReference>
<sequence>MRIGVFVCHCGSNIAGTVDVERVALEARAFPDVAFASDTMYACSEPGQAAIIEAIREHRLDGVVVASCTPRMHEPTFRKTVERAGLNRYMFEMANIREHVSWIGKDTEANTRKAADLVRMAVAKLANDRTLTPKKFSINKRVLVIGGGVAGIQAALDCADGGLEVVLVEKTATIGGKMAKLDKTFPTVDCSSCILGPKMVDVAQHPNITLYASSEVADIGGYVGNFNVSVRKKATYVDWDACTGCGQCTEKCPSKKATDRFNEEIGTTTAINIPFPQAIPKKASIDPEFCIKLTKGKCGVCEKVCPTRAIRYDQQDEVVEEAVGAIIVATGYDLFDWTRYGEYGGGRYPDVITSLQYERLLSASGPTGGHVKRPSDGKEPETVVFVQCVGSRDKSVGRPYCSGFCCMYTAKQAILTKDHMPESQSYVFYMDIRAPGKMYDEFTRRAMEEYGTRYIRGRVAMIYPKGDKYVVRGADTLMGGQVEIEADLVVLAVGAEASEGAARLAEKLRISYDSYGFYMESHIKLRPVETNTAGVYLAGSCQGPKDIPASVAQGGAAASKVQNLFSKDQLESDPQISNVAIKRCIGCGKCIQTCPFGAIETVDFRGMTKASVIETVCQGCGICTSTCPQGAIQLQHFTDNQILAEVNALCQQSPFRNYE</sequence>
<dbReference type="OrthoDB" id="9758544at2"/>
<feature type="domain" description="4Fe-4S ferredoxin-type" evidence="9">
    <location>
        <begin position="608"/>
        <end position="637"/>
    </location>
</feature>
<feature type="domain" description="4Fe-4S ferredoxin-type" evidence="9">
    <location>
        <begin position="572"/>
        <end position="604"/>
    </location>
</feature>
<evidence type="ECO:0000313" key="10">
    <source>
        <dbReference type="EMBL" id="AMK09995.1"/>
    </source>
</evidence>
<dbReference type="PANTHER" id="PTHR43498:SF1">
    <property type="entry name" value="COB--COM HETERODISULFIDE REDUCTASE IRON-SULFUR SUBUNIT A"/>
    <property type="match status" value="1"/>
</dbReference>
<dbReference type="InterPro" id="IPR036188">
    <property type="entry name" value="FAD/NAD-bd_sf"/>
</dbReference>
<keyword evidence="12" id="KW-1185">Reference proteome</keyword>
<evidence type="ECO:0000313" key="13">
    <source>
        <dbReference type="Proteomes" id="UP000295506"/>
    </source>
</evidence>
<dbReference type="GO" id="GO:0051539">
    <property type="term" value="F:4 iron, 4 sulfur cluster binding"/>
    <property type="evidence" value="ECO:0007669"/>
    <property type="project" value="UniProtKB-KW"/>
</dbReference>
<keyword evidence="5" id="KW-0274">FAD</keyword>
<evidence type="ECO:0000256" key="1">
    <source>
        <dbReference type="ARBA" id="ARBA00001974"/>
    </source>
</evidence>
<dbReference type="RefSeq" id="WP_066799665.1">
    <property type="nucleotide sequence ID" value="NZ_CP014206.1"/>
</dbReference>
<evidence type="ECO:0000313" key="12">
    <source>
        <dbReference type="Proteomes" id="UP000055611"/>
    </source>
</evidence>
<dbReference type="PROSITE" id="PS00198">
    <property type="entry name" value="4FE4S_FER_1"/>
    <property type="match status" value="3"/>
</dbReference>
<dbReference type="EMBL" id="SOBK01000010">
    <property type="protein sequence ID" value="TDT87040.1"/>
    <property type="molecule type" value="Genomic_DNA"/>
</dbReference>
<dbReference type="SUPFAM" id="SSF54862">
    <property type="entry name" value="4Fe-4S ferredoxins"/>
    <property type="match status" value="1"/>
</dbReference>
<keyword evidence="6" id="KW-0560">Oxidoreductase</keyword>
<dbReference type="KEGG" id="dej:AWY79_02125"/>
<feature type="domain" description="4Fe-4S ferredoxin-type" evidence="9">
    <location>
        <begin position="281"/>
        <end position="315"/>
    </location>
</feature>
<dbReference type="Pfam" id="PF14697">
    <property type="entry name" value="Fer4_21"/>
    <property type="match status" value="1"/>
</dbReference>
<gene>
    <name evidence="10" type="ORF">AWY79_02125</name>
    <name evidence="11" type="ORF">EDC59_110122</name>
</gene>
<evidence type="ECO:0000256" key="8">
    <source>
        <dbReference type="ARBA" id="ARBA00023014"/>
    </source>
</evidence>
<comment type="similarity">
    <text evidence="2">Belongs to the HdrA family.</text>
</comment>
<dbReference type="Gene3D" id="3.40.50.720">
    <property type="entry name" value="NAD(P)-binding Rossmann-like Domain"/>
    <property type="match status" value="1"/>
</dbReference>